<keyword evidence="2" id="KW-0812">Transmembrane</keyword>
<feature type="compositionally biased region" description="Basic and acidic residues" evidence="1">
    <location>
        <begin position="869"/>
        <end position="883"/>
    </location>
</feature>
<dbReference type="Pfam" id="PF13699">
    <property type="entry name" value="eCIS_core"/>
    <property type="match status" value="1"/>
</dbReference>
<feature type="region of interest" description="Disordered" evidence="1">
    <location>
        <begin position="1"/>
        <end position="28"/>
    </location>
</feature>
<keyword evidence="2" id="KW-1133">Transmembrane helix</keyword>
<feature type="transmembrane region" description="Helical" evidence="2">
    <location>
        <begin position="644"/>
        <end position="665"/>
    </location>
</feature>
<dbReference type="EMBL" id="LKCM01000236">
    <property type="protein sequence ID" value="KPQ42397.1"/>
    <property type="molecule type" value="Genomic_DNA"/>
</dbReference>
<feature type="domain" description="eCIS core" evidence="3">
    <location>
        <begin position="161"/>
        <end position="236"/>
    </location>
</feature>
<feature type="transmembrane region" description="Helical" evidence="2">
    <location>
        <begin position="724"/>
        <end position="747"/>
    </location>
</feature>
<evidence type="ECO:0000313" key="5">
    <source>
        <dbReference type="Proteomes" id="UP000050360"/>
    </source>
</evidence>
<dbReference type="Proteomes" id="UP000050360">
    <property type="component" value="Unassembled WGS sequence"/>
</dbReference>
<sequence>MVEATQVSAKASVANKENKVPSTQKSDFVQSMNSPVEQILFLQRTIGNQAVGRLLKSGALQAKLKVGQPGDTYEQEADRVAEQVMRMPQMQVQGSRGTEVSGHGHPIQRKCPGCNKGTKIGKEEEDEKLWKKEASGPAPEVQASSDLQQKLNTSKGSGRTLPEDTRSSFESAIGADFSNVNIHTGTDAAEMNKELGAQAFTHGSDIYFNEGKYDPSSISGKRLLAHELTHTVQQGSALRTKKQAGYEGGYLKSGAPNVQAAWYNFDIPFTDYQFDPSIEGIKTAGNLAKDTVVEGFEWIVDEIKALISSGIDWLNEKWNSIKEFASSGFESLKKSFTDILGFVQSPLNFIQNAIMSFDVESLAAAWKKFTGIVSGIWKGFKVLTDNLLLQVNNIWAGISEFATSLLDKVYDLTQNFLFKKLPDALQKIAYALIDKVKSLWKSINDGWETIFNKIKTWIDSALETVSQFVNNVISFGINTIIEGIRQFGELVLFLKDLFANPKKYIGILAAKGVEALEGVEGRFSGIVSKYFGNSKKTGPTTAITGTIQRQQDKGNAAGVKNSAGWSEIGSGIQELMGKKWNEFKSNPWSVVTGLLWDMFLPIVGNAKDVIQLFKDIWKIVTGPLSASSLEELWTSFLQLLDIPILIYNTVVSILMRSLMLPLIVASFIPHPLVKGIAAAVGYGLLGAFVQVELANVGHKLLLLKTGATTKAQKEEAYNRIADSFIALAMTAVIIVVMLILHFIVNVIKGIYNLVKGKVFRVETAPVEGKGTPGEGKASKAGETPRLKGEIASTDGQRSIKVTEKGKIWICASPCEEIRLKYEAQIKENPKFNDRIKALEEGYSDLSPGQKSVRDAQIRQLEQELADIKLAREGGARAPKEVKWPPDPPRGNKPPITAPDAAEWRYQRYVYEKFQEGASPKDVLPPDEWMSRYFDPTAEGGRPGRPGGPEQVAAKKELAAEGIKIVENVELGGRYPDGVDPRPNALGGKGYYEVGKMLESGIPEARERIKIADEIKAMGPNDTVTFVDKSDVTKRVIYQKGSTPENPTSKTF</sequence>
<keyword evidence="2" id="KW-0472">Membrane</keyword>
<comment type="caution">
    <text evidence="4">The sequence shown here is derived from an EMBL/GenBank/DDBJ whole genome shotgun (WGS) entry which is preliminary data.</text>
</comment>
<feature type="region of interest" description="Disordered" evidence="1">
    <location>
        <begin position="869"/>
        <end position="897"/>
    </location>
</feature>
<organism evidence="4 5">
    <name type="scientific">Candidatus Methanoperedens nitratireducens</name>
    <dbReference type="NCBI Taxonomy" id="1392998"/>
    <lineage>
        <taxon>Archaea</taxon>
        <taxon>Methanobacteriati</taxon>
        <taxon>Methanobacteriota</taxon>
        <taxon>Stenosarchaea group</taxon>
        <taxon>Methanomicrobia</taxon>
        <taxon>Methanosarcinales</taxon>
        <taxon>ANME-2 cluster</taxon>
        <taxon>Candidatus Methanoperedentaceae</taxon>
        <taxon>Candidatus Methanoperedens</taxon>
    </lineage>
</organism>
<accession>A0A0P8A728</accession>
<feature type="transmembrane region" description="Helical" evidence="2">
    <location>
        <begin position="672"/>
        <end position="691"/>
    </location>
</feature>
<dbReference type="AlphaFoldDB" id="A0A0P8A728"/>
<gene>
    <name evidence="4" type="ORF">MPEBLZ_03026</name>
</gene>
<proteinExistence type="predicted"/>
<evidence type="ECO:0000313" key="4">
    <source>
        <dbReference type="EMBL" id="KPQ42397.1"/>
    </source>
</evidence>
<evidence type="ECO:0000256" key="2">
    <source>
        <dbReference type="SAM" id="Phobius"/>
    </source>
</evidence>
<feature type="compositionally biased region" description="Polar residues" evidence="1">
    <location>
        <begin position="142"/>
        <end position="157"/>
    </location>
</feature>
<reference evidence="4 5" key="1">
    <citation type="submission" date="2015-09" db="EMBL/GenBank/DDBJ databases">
        <title>A metagenomics-based metabolic model of nitrate-dependent anaerobic oxidation of methane by Methanoperedens-like archaea.</title>
        <authorList>
            <person name="Arshad A."/>
            <person name="Speth D.R."/>
            <person name="De Graaf R.M."/>
            <person name="Op Den Camp H.J."/>
            <person name="Jetten M.S."/>
            <person name="Welte C.U."/>
        </authorList>
    </citation>
    <scope>NUCLEOTIDE SEQUENCE [LARGE SCALE GENOMIC DNA]</scope>
</reference>
<name>A0A0P8A728_9EURY</name>
<feature type="region of interest" description="Disordered" evidence="1">
    <location>
        <begin position="95"/>
        <end position="167"/>
    </location>
</feature>
<protein>
    <recommendedName>
        <fullName evidence="3">eCIS core domain-containing protein</fullName>
    </recommendedName>
</protein>
<evidence type="ECO:0000259" key="3">
    <source>
        <dbReference type="Pfam" id="PF13699"/>
    </source>
</evidence>
<dbReference type="InterPro" id="IPR025295">
    <property type="entry name" value="eCIS_core_dom"/>
</dbReference>
<evidence type="ECO:0000256" key="1">
    <source>
        <dbReference type="SAM" id="MobiDB-lite"/>
    </source>
</evidence>
<dbReference type="PATRIC" id="fig|1719120.3.peg.3286"/>